<evidence type="ECO:0000313" key="4">
    <source>
        <dbReference type="Proteomes" id="UP001254759"/>
    </source>
</evidence>
<dbReference type="InterPro" id="IPR016181">
    <property type="entry name" value="Acyl_CoA_acyltransferase"/>
</dbReference>
<comment type="caution">
    <text evidence="3">The sequence shown here is derived from an EMBL/GenBank/DDBJ whole genome shotgun (WGS) entry which is preliminary data.</text>
</comment>
<dbReference type="PROSITE" id="PS51186">
    <property type="entry name" value="GNAT"/>
    <property type="match status" value="1"/>
</dbReference>
<evidence type="ECO:0000259" key="2">
    <source>
        <dbReference type="PROSITE" id="PS51186"/>
    </source>
</evidence>
<dbReference type="CDD" id="cd04301">
    <property type="entry name" value="NAT_SF"/>
    <property type="match status" value="1"/>
</dbReference>
<evidence type="ECO:0000256" key="1">
    <source>
        <dbReference type="ARBA" id="ARBA00022679"/>
    </source>
</evidence>
<dbReference type="Pfam" id="PF00583">
    <property type="entry name" value="Acetyltransf_1"/>
    <property type="match status" value="1"/>
</dbReference>
<dbReference type="RefSeq" id="WP_310092780.1">
    <property type="nucleotide sequence ID" value="NZ_JAVDTT010000002.1"/>
</dbReference>
<proteinExistence type="predicted"/>
<dbReference type="EMBL" id="JAVDTT010000002">
    <property type="protein sequence ID" value="MDR6841727.1"/>
    <property type="molecule type" value="Genomic_DNA"/>
</dbReference>
<dbReference type="SUPFAM" id="SSF55729">
    <property type="entry name" value="Acyl-CoA N-acyltransferases (Nat)"/>
    <property type="match status" value="1"/>
</dbReference>
<sequence length="162" mass="18621">MTLTIEQGYAPGCIGRITELHADFYGRLVGFGLPFEAKVAHGLVAFFEQYQARRDGIWLAVDGRKILGSIAIDGSRAEEEGAHLRWFIASEETRGTRIGSRLIERAMEHCIAQGFRRVYLWTFEGLEVARHLYERHGFRLVHQQAGDQWGKQVNEQRFEWKA</sequence>
<keyword evidence="4" id="KW-1185">Reference proteome</keyword>
<organism evidence="3 4">
    <name type="scientific">Pseudoxanthomonas sacheonensis</name>
    <dbReference type="NCBI Taxonomy" id="443615"/>
    <lineage>
        <taxon>Bacteria</taxon>
        <taxon>Pseudomonadati</taxon>
        <taxon>Pseudomonadota</taxon>
        <taxon>Gammaproteobacteria</taxon>
        <taxon>Lysobacterales</taxon>
        <taxon>Lysobacteraceae</taxon>
        <taxon>Pseudoxanthomonas</taxon>
    </lineage>
</organism>
<dbReference type="Proteomes" id="UP001254759">
    <property type="component" value="Unassembled WGS sequence"/>
</dbReference>
<gene>
    <name evidence="3" type="ORF">J2W94_002012</name>
</gene>
<dbReference type="PANTHER" id="PTHR13947">
    <property type="entry name" value="GNAT FAMILY N-ACETYLTRANSFERASE"/>
    <property type="match status" value="1"/>
</dbReference>
<feature type="domain" description="N-acetyltransferase" evidence="2">
    <location>
        <begin position="15"/>
        <end position="159"/>
    </location>
</feature>
<dbReference type="InterPro" id="IPR000182">
    <property type="entry name" value="GNAT_dom"/>
</dbReference>
<evidence type="ECO:0000313" key="3">
    <source>
        <dbReference type="EMBL" id="MDR6841727.1"/>
    </source>
</evidence>
<accession>A0ABU1RSH6</accession>
<dbReference type="PANTHER" id="PTHR13947:SF37">
    <property type="entry name" value="LD18367P"/>
    <property type="match status" value="1"/>
</dbReference>
<protein>
    <submittedName>
        <fullName evidence="3">GNAT superfamily N-acetyltransferase</fullName>
    </submittedName>
</protein>
<name>A0ABU1RSH6_9GAMM</name>
<reference evidence="3 4" key="1">
    <citation type="submission" date="2023-07" db="EMBL/GenBank/DDBJ databases">
        <title>Sorghum-associated microbial communities from plants grown in Nebraska, USA.</title>
        <authorList>
            <person name="Schachtman D."/>
        </authorList>
    </citation>
    <scope>NUCLEOTIDE SEQUENCE [LARGE SCALE GENOMIC DNA]</scope>
    <source>
        <strain evidence="3 4">BE107</strain>
    </source>
</reference>
<dbReference type="InterPro" id="IPR050769">
    <property type="entry name" value="NAT_camello-type"/>
</dbReference>
<dbReference type="Gene3D" id="3.40.630.30">
    <property type="match status" value="1"/>
</dbReference>
<keyword evidence="1" id="KW-0808">Transferase</keyword>